<keyword evidence="2" id="KW-1185">Reference proteome</keyword>
<dbReference type="RefSeq" id="WP_306990696.1">
    <property type="nucleotide sequence ID" value="NZ_JAUSUT010000001.1"/>
</dbReference>
<reference evidence="1 2" key="1">
    <citation type="submission" date="2023-07" db="EMBL/GenBank/DDBJ databases">
        <title>Sequencing the genomes of 1000 actinobacteria strains.</title>
        <authorList>
            <person name="Klenk H.-P."/>
        </authorList>
    </citation>
    <scope>NUCLEOTIDE SEQUENCE [LARGE SCALE GENOMIC DNA]</scope>
    <source>
        <strain evidence="1 2">DSM 45805</strain>
    </source>
</reference>
<evidence type="ECO:0008006" key="3">
    <source>
        <dbReference type="Google" id="ProtNLM"/>
    </source>
</evidence>
<dbReference type="EMBL" id="JAUSUT010000001">
    <property type="protein sequence ID" value="MDQ0378089.1"/>
    <property type="molecule type" value="Genomic_DNA"/>
</dbReference>
<dbReference type="Proteomes" id="UP001229651">
    <property type="component" value="Unassembled WGS sequence"/>
</dbReference>
<accession>A0ABU0ES46</accession>
<name>A0ABU0ES46_9PSEU</name>
<evidence type="ECO:0000313" key="2">
    <source>
        <dbReference type="Proteomes" id="UP001229651"/>
    </source>
</evidence>
<evidence type="ECO:0000313" key="1">
    <source>
        <dbReference type="EMBL" id="MDQ0378089.1"/>
    </source>
</evidence>
<gene>
    <name evidence="1" type="ORF">FB470_002083</name>
</gene>
<organism evidence="1 2">
    <name type="scientific">Amycolatopsis thermophila</name>
    <dbReference type="NCBI Taxonomy" id="206084"/>
    <lineage>
        <taxon>Bacteria</taxon>
        <taxon>Bacillati</taxon>
        <taxon>Actinomycetota</taxon>
        <taxon>Actinomycetes</taxon>
        <taxon>Pseudonocardiales</taxon>
        <taxon>Pseudonocardiaceae</taxon>
        <taxon>Amycolatopsis</taxon>
    </lineage>
</organism>
<protein>
    <recommendedName>
        <fullName evidence="3">DUF3558 domain-containing protein</fullName>
    </recommendedName>
</protein>
<sequence>MEQLTADQGFGPGENISSRNECDVTKYDFATYGLALDPVQGLPEFAAANEGEVSLSVNGRDALQANIPTGGCAIAIAVTEHARAMVTVSMARYSQDSEACPNAKAFAEKVEPLLPKAR</sequence>
<comment type="caution">
    <text evidence="1">The sequence shown here is derived from an EMBL/GenBank/DDBJ whole genome shotgun (WGS) entry which is preliminary data.</text>
</comment>
<proteinExistence type="predicted"/>